<gene>
    <name evidence="1" type="ORF">C1H76_8051</name>
</gene>
<dbReference type="EMBL" id="PTQR01000106">
    <property type="protein sequence ID" value="TKX19853.1"/>
    <property type="molecule type" value="Genomic_DNA"/>
</dbReference>
<evidence type="ECO:0000313" key="2">
    <source>
        <dbReference type="Proteomes" id="UP000308133"/>
    </source>
</evidence>
<accession>A0A4U7AP10</accession>
<dbReference type="AlphaFoldDB" id="A0A4U7AP10"/>
<comment type="caution">
    <text evidence="1">The sequence shown here is derived from an EMBL/GenBank/DDBJ whole genome shotgun (WGS) entry which is preliminary data.</text>
</comment>
<organism evidence="1 2">
    <name type="scientific">Elsinoe australis</name>
    <dbReference type="NCBI Taxonomy" id="40998"/>
    <lineage>
        <taxon>Eukaryota</taxon>
        <taxon>Fungi</taxon>
        <taxon>Dikarya</taxon>
        <taxon>Ascomycota</taxon>
        <taxon>Pezizomycotina</taxon>
        <taxon>Dothideomycetes</taxon>
        <taxon>Dothideomycetidae</taxon>
        <taxon>Myriangiales</taxon>
        <taxon>Elsinoaceae</taxon>
        <taxon>Elsinoe</taxon>
    </lineage>
</organism>
<sequence length="136" mass="15831">MYKYCLTARHFFEHLPGRPSHWPLIDCGSSRWASTKSYRFVEDDVRRLAEAVWGGQEGIEAETKRRQSLREKPYATMTKCEIRHLLPFMIEQKGDPEADEWVATARRSPGVEQLAKALEELIHPDEYLDMGFGLFD</sequence>
<evidence type="ECO:0000313" key="1">
    <source>
        <dbReference type="EMBL" id="TKX19853.1"/>
    </source>
</evidence>
<reference evidence="1 2" key="1">
    <citation type="submission" date="2018-02" db="EMBL/GenBank/DDBJ databases">
        <title>Draft genome sequences of Elsinoe sp., causing black scab on jojoba.</title>
        <authorList>
            <person name="Stodart B."/>
            <person name="Jeffress S."/>
            <person name="Ash G."/>
            <person name="Arun Chinnappa K."/>
        </authorList>
    </citation>
    <scope>NUCLEOTIDE SEQUENCE [LARGE SCALE GENOMIC DNA]</scope>
    <source>
        <strain evidence="1 2">Hillstone_2</strain>
    </source>
</reference>
<name>A0A4U7AP10_9PEZI</name>
<dbReference type="Proteomes" id="UP000308133">
    <property type="component" value="Unassembled WGS sequence"/>
</dbReference>
<proteinExistence type="predicted"/>
<protein>
    <submittedName>
        <fullName evidence="1">Uncharacterized protein</fullName>
    </submittedName>
</protein>